<evidence type="ECO:0000259" key="5">
    <source>
        <dbReference type="Pfam" id="PF25917"/>
    </source>
</evidence>
<feature type="coiled-coil region" evidence="3">
    <location>
        <begin position="100"/>
        <end position="158"/>
    </location>
</feature>
<feature type="domain" description="Multidrug resistance protein MdtA-like C-terminal permuted SH3" evidence="7">
    <location>
        <begin position="289"/>
        <end position="349"/>
    </location>
</feature>
<dbReference type="GO" id="GO:0030313">
    <property type="term" value="C:cell envelope"/>
    <property type="evidence" value="ECO:0007669"/>
    <property type="project" value="UniProtKB-SubCell"/>
</dbReference>
<dbReference type="Pfam" id="PF25917">
    <property type="entry name" value="BSH_RND"/>
    <property type="match status" value="1"/>
</dbReference>
<dbReference type="Gene3D" id="2.40.30.170">
    <property type="match status" value="1"/>
</dbReference>
<dbReference type="PRINTS" id="PR01490">
    <property type="entry name" value="RTXTOXIND"/>
</dbReference>
<evidence type="ECO:0000259" key="6">
    <source>
        <dbReference type="Pfam" id="PF25944"/>
    </source>
</evidence>
<organism evidence="8 9">
    <name type="scientific">Chitinophaga niabensis</name>
    <dbReference type="NCBI Taxonomy" id="536979"/>
    <lineage>
        <taxon>Bacteria</taxon>
        <taxon>Pseudomonadati</taxon>
        <taxon>Bacteroidota</taxon>
        <taxon>Chitinophagia</taxon>
        <taxon>Chitinophagales</taxon>
        <taxon>Chitinophagaceae</taxon>
        <taxon>Chitinophaga</taxon>
    </lineage>
</organism>
<dbReference type="InterPro" id="IPR058625">
    <property type="entry name" value="MdtA-like_BSH"/>
</dbReference>
<protein>
    <submittedName>
        <fullName evidence="8">Membrane fusion protein, multidrug efflux system</fullName>
    </submittedName>
</protein>
<evidence type="ECO:0000313" key="8">
    <source>
        <dbReference type="EMBL" id="SIO52519.1"/>
    </source>
</evidence>
<evidence type="ECO:0000313" key="9">
    <source>
        <dbReference type="Proteomes" id="UP000185003"/>
    </source>
</evidence>
<dbReference type="EMBL" id="FSRA01000002">
    <property type="protein sequence ID" value="SIO52519.1"/>
    <property type="molecule type" value="Genomic_DNA"/>
</dbReference>
<keyword evidence="9" id="KW-1185">Reference proteome</keyword>
<proteinExistence type="inferred from homology"/>
<dbReference type="STRING" id="536979.SAMN04488055_5246"/>
<keyword evidence="3" id="KW-0175">Coiled coil</keyword>
<dbReference type="Pfam" id="PF25967">
    <property type="entry name" value="RND-MFP_C"/>
    <property type="match status" value="1"/>
</dbReference>
<dbReference type="Gene3D" id="1.10.287.470">
    <property type="entry name" value="Helix hairpin bin"/>
    <property type="match status" value="1"/>
</dbReference>
<dbReference type="PANTHER" id="PTHR30158">
    <property type="entry name" value="ACRA/E-RELATED COMPONENT OF DRUG EFFLUX TRANSPORTER"/>
    <property type="match status" value="1"/>
</dbReference>
<dbReference type="InterPro" id="IPR006143">
    <property type="entry name" value="RND_pump_MFP"/>
</dbReference>
<dbReference type="RefSeq" id="WP_084185831.1">
    <property type="nucleotide sequence ID" value="NZ_FSRA01000002.1"/>
</dbReference>
<evidence type="ECO:0000259" key="7">
    <source>
        <dbReference type="Pfam" id="PF25967"/>
    </source>
</evidence>
<comment type="similarity">
    <text evidence="2">Belongs to the membrane fusion protein (MFP) (TC 8.A.1) family.</text>
</comment>
<feature type="domain" description="Multidrug resistance protein MdtA-like alpha-helical hairpin" evidence="4">
    <location>
        <begin position="100"/>
        <end position="158"/>
    </location>
</feature>
<name>A0A1N6K7E9_9BACT</name>
<dbReference type="AlphaFoldDB" id="A0A1N6K7E9"/>
<accession>A0A1N6K7E9</accession>
<dbReference type="Pfam" id="PF25944">
    <property type="entry name" value="Beta-barrel_RND"/>
    <property type="match status" value="1"/>
</dbReference>
<dbReference type="GO" id="GO:0005886">
    <property type="term" value="C:plasma membrane"/>
    <property type="evidence" value="ECO:0007669"/>
    <property type="project" value="TreeGrafter"/>
</dbReference>
<dbReference type="Gene3D" id="2.40.420.20">
    <property type="match status" value="1"/>
</dbReference>
<dbReference type="InterPro" id="IPR058626">
    <property type="entry name" value="MdtA-like_b-barrel"/>
</dbReference>
<feature type="domain" description="Multidrug resistance protein MdtA-like barrel-sandwich hybrid" evidence="5">
    <location>
        <begin position="60"/>
        <end position="201"/>
    </location>
</feature>
<dbReference type="GO" id="GO:0022857">
    <property type="term" value="F:transmembrane transporter activity"/>
    <property type="evidence" value="ECO:0007669"/>
    <property type="project" value="InterPro"/>
</dbReference>
<evidence type="ECO:0000256" key="2">
    <source>
        <dbReference type="ARBA" id="ARBA00009477"/>
    </source>
</evidence>
<evidence type="ECO:0000256" key="3">
    <source>
        <dbReference type="SAM" id="Coils"/>
    </source>
</evidence>
<evidence type="ECO:0000259" key="4">
    <source>
        <dbReference type="Pfam" id="PF25876"/>
    </source>
</evidence>
<dbReference type="PROSITE" id="PS51257">
    <property type="entry name" value="PROKAR_LIPOPROTEIN"/>
    <property type="match status" value="1"/>
</dbReference>
<dbReference type="Gene3D" id="2.40.50.100">
    <property type="match status" value="1"/>
</dbReference>
<dbReference type="InterPro" id="IPR058624">
    <property type="entry name" value="MdtA-like_HH"/>
</dbReference>
<dbReference type="GO" id="GO:0046677">
    <property type="term" value="P:response to antibiotic"/>
    <property type="evidence" value="ECO:0007669"/>
    <property type="project" value="TreeGrafter"/>
</dbReference>
<comment type="subcellular location">
    <subcellularLocation>
        <location evidence="1">Cell envelope</location>
    </subcellularLocation>
</comment>
<reference evidence="8 9" key="1">
    <citation type="submission" date="2016-11" db="EMBL/GenBank/DDBJ databases">
        <authorList>
            <person name="Jaros S."/>
            <person name="Januszkiewicz K."/>
            <person name="Wedrychowicz H."/>
        </authorList>
    </citation>
    <scope>NUCLEOTIDE SEQUENCE [LARGE SCALE GENOMIC DNA]</scope>
    <source>
        <strain evidence="8 9">DSM 24787</strain>
    </source>
</reference>
<sequence>MYLPRSIYTLPMCLLLCACGGKQKPAQGPMPRNTVSTFEVKPATYVVTETFPATLTAHSIVEIRSDVTGFLEAIRAKDGSAVKKGQVLYEVDRSRSMASYDQAKASVSQAEADLAQKQRDLERYSNLLKQDAIARQTVEQASTLVKTAEANLAAAKAAQARSGTDISHAVIRAPVNGKIGIALVRVGDLVSAGQTTINTLVNEDPIYADIDLPQSRYSEFKKGGQQRYFIVQDGGTVYQQEGKVLLINNIIDPQTGTIRVRLTFPNKEEILKSGMSAVVQLKYNTADTALAIPSKAIVELLGEVKAFVVDQHNVVQQRNIVRGPIIDSLLLIRSGLQAGDRVVVEGIQKIRPGDTVNIK</sequence>
<dbReference type="SUPFAM" id="SSF111369">
    <property type="entry name" value="HlyD-like secretion proteins"/>
    <property type="match status" value="1"/>
</dbReference>
<dbReference type="OrthoDB" id="9801814at2"/>
<dbReference type="Pfam" id="PF25876">
    <property type="entry name" value="HH_MFP_RND"/>
    <property type="match status" value="1"/>
</dbReference>
<gene>
    <name evidence="8" type="ORF">SAMN04488055_5246</name>
</gene>
<evidence type="ECO:0000256" key="1">
    <source>
        <dbReference type="ARBA" id="ARBA00004196"/>
    </source>
</evidence>
<dbReference type="NCBIfam" id="TIGR01730">
    <property type="entry name" value="RND_mfp"/>
    <property type="match status" value="1"/>
</dbReference>
<dbReference type="InterPro" id="IPR058627">
    <property type="entry name" value="MdtA-like_C"/>
</dbReference>
<feature type="domain" description="Multidrug resistance protein MdtA-like beta-barrel" evidence="6">
    <location>
        <begin position="205"/>
        <end position="283"/>
    </location>
</feature>
<dbReference type="Proteomes" id="UP000185003">
    <property type="component" value="Unassembled WGS sequence"/>
</dbReference>